<dbReference type="InterPro" id="IPR047217">
    <property type="entry name" value="S49_SppA_67K_type_N"/>
</dbReference>
<keyword evidence="4" id="KW-0720">Serine protease</keyword>
<gene>
    <name evidence="8" type="primary">sppA</name>
    <name evidence="8" type="ORF">RB602_05875</name>
</gene>
<dbReference type="InterPro" id="IPR002142">
    <property type="entry name" value="Peptidase_S49"/>
</dbReference>
<feature type="active site" description="Proton donor/acceptor" evidence="5">
    <location>
        <position position="171"/>
    </location>
</feature>
<feature type="active site" description="Nucleophile" evidence="5">
    <location>
        <position position="372"/>
    </location>
</feature>
<dbReference type="CDD" id="cd07023">
    <property type="entry name" value="S49_Sppa_N_C"/>
    <property type="match status" value="1"/>
</dbReference>
<evidence type="ECO:0000259" key="7">
    <source>
        <dbReference type="Pfam" id="PF01343"/>
    </source>
</evidence>
<organism evidence="8 9">
    <name type="scientific">Alterisphingorhabdus coralli</name>
    <dbReference type="NCBI Taxonomy" id="3071408"/>
    <lineage>
        <taxon>Bacteria</taxon>
        <taxon>Pseudomonadati</taxon>
        <taxon>Pseudomonadota</taxon>
        <taxon>Alphaproteobacteria</taxon>
        <taxon>Sphingomonadales</taxon>
        <taxon>Sphingomonadaceae</taxon>
        <taxon>Alterisphingorhabdus (ex Yan et al. 2024)</taxon>
    </lineage>
</organism>
<proteinExistence type="inferred from homology"/>
<dbReference type="PANTHER" id="PTHR33209:SF1">
    <property type="entry name" value="PEPTIDASE S49 DOMAIN-CONTAINING PROTEIN"/>
    <property type="match status" value="1"/>
</dbReference>
<dbReference type="GO" id="GO:0016020">
    <property type="term" value="C:membrane"/>
    <property type="evidence" value="ECO:0007669"/>
    <property type="project" value="InterPro"/>
</dbReference>
<dbReference type="PANTHER" id="PTHR33209">
    <property type="entry name" value="PROTEASE 4"/>
    <property type="match status" value="1"/>
</dbReference>
<name>A0AA97F8D6_9SPHN</name>
<dbReference type="EMBL" id="CP136594">
    <property type="protein sequence ID" value="WOE76239.1"/>
    <property type="molecule type" value="Genomic_DNA"/>
</dbReference>
<dbReference type="GO" id="GO:0006465">
    <property type="term" value="P:signal peptide processing"/>
    <property type="evidence" value="ECO:0007669"/>
    <property type="project" value="InterPro"/>
</dbReference>
<keyword evidence="2" id="KW-0645">Protease</keyword>
<feature type="domain" description="Peptidase S49" evidence="7">
    <location>
        <begin position="356"/>
        <end position="506"/>
    </location>
</feature>
<dbReference type="AlphaFoldDB" id="A0AA97F8D6"/>
<dbReference type="InterPro" id="IPR004634">
    <property type="entry name" value="Pept_S49_pIV"/>
</dbReference>
<feature type="chain" id="PRO_5041634157" evidence="6">
    <location>
        <begin position="20"/>
        <end position="606"/>
    </location>
</feature>
<dbReference type="InterPro" id="IPR029045">
    <property type="entry name" value="ClpP/crotonase-like_dom_sf"/>
</dbReference>
<evidence type="ECO:0000256" key="1">
    <source>
        <dbReference type="ARBA" id="ARBA00008683"/>
    </source>
</evidence>
<protein>
    <submittedName>
        <fullName evidence="8">Signal peptide peptidase SppA</fullName>
    </submittedName>
</protein>
<dbReference type="RefSeq" id="WP_317083805.1">
    <property type="nucleotide sequence ID" value="NZ_CP136594.1"/>
</dbReference>
<evidence type="ECO:0000256" key="2">
    <source>
        <dbReference type="ARBA" id="ARBA00022670"/>
    </source>
</evidence>
<keyword evidence="3" id="KW-0378">Hydrolase</keyword>
<reference evidence="8 9" key="1">
    <citation type="submission" date="2023-10" db="EMBL/GenBank/DDBJ databases">
        <title>Complete genome sequence of a Sphingomonadaceae bacterium.</title>
        <authorList>
            <person name="Yan C."/>
        </authorList>
    </citation>
    <scope>NUCLEOTIDE SEQUENCE [LARGE SCALE GENOMIC DNA]</scope>
    <source>
        <strain evidence="8 9">SCSIO 66989</strain>
    </source>
</reference>
<accession>A0AA97F8D6</accession>
<evidence type="ECO:0000313" key="8">
    <source>
        <dbReference type="EMBL" id="WOE76239.1"/>
    </source>
</evidence>
<keyword evidence="9" id="KW-1185">Reference proteome</keyword>
<comment type="similarity">
    <text evidence="1">Belongs to the peptidase S49 family.</text>
</comment>
<dbReference type="GO" id="GO:0008236">
    <property type="term" value="F:serine-type peptidase activity"/>
    <property type="evidence" value="ECO:0007669"/>
    <property type="project" value="UniProtKB-KW"/>
</dbReference>
<dbReference type="NCBIfam" id="TIGR00705">
    <property type="entry name" value="SppA_67K"/>
    <property type="match status" value="1"/>
</dbReference>
<evidence type="ECO:0000256" key="4">
    <source>
        <dbReference type="ARBA" id="ARBA00022825"/>
    </source>
</evidence>
<keyword evidence="6" id="KW-0732">Signal</keyword>
<dbReference type="CDD" id="cd07018">
    <property type="entry name" value="S49_SppA_67K_type"/>
    <property type="match status" value="1"/>
</dbReference>
<feature type="domain" description="Peptidase S49" evidence="7">
    <location>
        <begin position="104"/>
        <end position="257"/>
    </location>
</feature>
<dbReference type="Proteomes" id="UP001302429">
    <property type="component" value="Chromosome"/>
</dbReference>
<evidence type="ECO:0000313" key="9">
    <source>
        <dbReference type="Proteomes" id="UP001302429"/>
    </source>
</evidence>
<sequence length="606" mass="64069">MLLFFMALIGILSSRPNAAAVQDGALLLNLDGIIVEEKSQVDPLELLTRGSAPTKEYLRRDIVRALEASVEDDQVKAVVLDLDKFAGAGQATLTNIGDALDKVRETDKPVYAYATIYGDDAFQLAAHADEVWVNPLGGVAIAGPGGSRLYYADLIDKLNITTHIYKVGTYKSAIEPYSRSDQSPEAKEALSAVLESLWEQYLDDVGAARPDAKVGEIAADPATYATEAKGDLAQAALGSKLVDKIGDRVAFGAHVAETVGVDDENAPGSYKHTKLPVWLAANAPDTSGEQIGVITIAGAIVDGKAGPGVAAGDRIEEQLYKGLENEDLKALVVRVDSGGGSMFASEQMRKAIMLYKERGLPVIVSMGNFAASGGYWVATPGDQIFAEPSTITGSIGIFAVLPSFEQALADIGVNADGVTTTPLSGQPDFVGGFNESIDAVLQSSIENGYDRFLTIVADSRGKSKEQIDAIGQGRIWDGGTARQNGLVDKFGGLDDALAEAAKQAGIEGDYHAVYLEPEPDQFAQFLSGLMNNDEAQQGAANSMVGYVAARQQMQLGRLATDFERLLMASDVQAECLECAALSTPSSASSRRGADWLKILGTFAASR</sequence>
<dbReference type="Gene3D" id="6.20.330.10">
    <property type="match status" value="1"/>
</dbReference>
<evidence type="ECO:0000256" key="6">
    <source>
        <dbReference type="SAM" id="SignalP"/>
    </source>
</evidence>
<feature type="signal peptide" evidence="6">
    <location>
        <begin position="1"/>
        <end position="19"/>
    </location>
</feature>
<evidence type="ECO:0000256" key="3">
    <source>
        <dbReference type="ARBA" id="ARBA00022801"/>
    </source>
</evidence>
<dbReference type="Gene3D" id="3.90.226.10">
    <property type="entry name" value="2-enoyl-CoA Hydratase, Chain A, domain 1"/>
    <property type="match status" value="2"/>
</dbReference>
<dbReference type="Pfam" id="PF01343">
    <property type="entry name" value="Peptidase_S49"/>
    <property type="match status" value="2"/>
</dbReference>
<dbReference type="InterPro" id="IPR047272">
    <property type="entry name" value="S49_SppA_C"/>
</dbReference>
<dbReference type="KEGG" id="acoa:RB602_05875"/>
<dbReference type="SUPFAM" id="SSF52096">
    <property type="entry name" value="ClpP/crotonase"/>
    <property type="match status" value="2"/>
</dbReference>
<dbReference type="PIRSF" id="PIRSF001217">
    <property type="entry name" value="Protease_4_SppA"/>
    <property type="match status" value="1"/>
</dbReference>
<evidence type="ECO:0000256" key="5">
    <source>
        <dbReference type="PIRSR" id="PIRSR001217-1"/>
    </source>
</evidence>